<dbReference type="RefSeq" id="WP_052725859.1">
    <property type="nucleotide sequence ID" value="NZ_JWIR02000025.1"/>
</dbReference>
<feature type="domain" description="SLH" evidence="3">
    <location>
        <begin position="148"/>
        <end position="206"/>
    </location>
</feature>
<name>A0A0F5I6L1_BACTR</name>
<dbReference type="EMBL" id="JWIR02000025">
    <property type="protein sequence ID" value="KKB40930.1"/>
    <property type="molecule type" value="Genomic_DNA"/>
</dbReference>
<dbReference type="PANTHER" id="PTHR43308">
    <property type="entry name" value="OUTER MEMBRANE PROTEIN ALPHA-RELATED"/>
    <property type="match status" value="1"/>
</dbReference>
<keyword evidence="1 2" id="KW-0732">Signal</keyword>
<evidence type="ECO:0000259" key="3">
    <source>
        <dbReference type="PROSITE" id="PS51272"/>
    </source>
</evidence>
<evidence type="ECO:0000313" key="4">
    <source>
        <dbReference type="EMBL" id="KKB40930.1"/>
    </source>
</evidence>
<sequence length="357" mass="39429">MLKKIMALLAVLMLTFSSFSVHTEAASFSDLSDNHRFYEEMMYLEGEGIIAGYPDGTFRADQAVTRAAAAIMIGRALGLDGAPKDTKFPDVGKNQKASGYIASAVEQEIISGFPDGTYRPDEPVTRGQMAIFLSRAFNLKTEAAASFSDISPNMQAYVHIKRILAENITEGYPDNTYRPDLDVTRAQFSAFLERALNDDSAPLPEAGGSVTYAMNTNKVYHYSSYGGDVTFRYSGKKYENKWPIWDISVNGVQMTSLVNYEDSEGYYYGHPDSDLSQMMKYPVKAGESWNASLFGEEEIRTISSTTKTVKTPAGTFHNVVEVTSSTGIEYYAPNVGLIKMTLNDGEVVTELTKLTNR</sequence>
<feature type="chain" id="PRO_5038618426" description="SLH domain-containing protein" evidence="2">
    <location>
        <begin position="24"/>
        <end position="357"/>
    </location>
</feature>
<dbReference type="InterPro" id="IPR001119">
    <property type="entry name" value="SLH_dom"/>
</dbReference>
<feature type="domain" description="SLH" evidence="3">
    <location>
        <begin position="84"/>
        <end position="147"/>
    </location>
</feature>
<dbReference type="Pfam" id="PF00395">
    <property type="entry name" value="SLH"/>
    <property type="match status" value="3"/>
</dbReference>
<feature type="signal peptide" evidence="2">
    <location>
        <begin position="1"/>
        <end position="23"/>
    </location>
</feature>
<dbReference type="OrthoDB" id="2453732at2"/>
<dbReference type="InterPro" id="IPR051465">
    <property type="entry name" value="Cell_Envelope_Struct_Comp"/>
</dbReference>
<dbReference type="PANTHER" id="PTHR43308:SF5">
    <property type="entry name" value="S-LAYER PROTEIN _ PEPTIDOGLYCAN ENDO-BETA-N-ACETYLGLUCOSAMINIDASE"/>
    <property type="match status" value="1"/>
</dbReference>
<evidence type="ECO:0000256" key="1">
    <source>
        <dbReference type="ARBA" id="ARBA00022729"/>
    </source>
</evidence>
<protein>
    <recommendedName>
        <fullName evidence="3">SLH domain-containing protein</fullName>
    </recommendedName>
</protein>
<proteinExistence type="predicted"/>
<accession>A0A0F5I6L1</accession>
<dbReference type="AlphaFoldDB" id="A0A0F5I6L1"/>
<dbReference type="STRING" id="1221996.QY95_00993"/>
<organism evidence="4 5">
    <name type="scientific">Bacillus thermotolerans</name>
    <name type="common">Quasibacillus thermotolerans</name>
    <dbReference type="NCBI Taxonomy" id="1221996"/>
    <lineage>
        <taxon>Bacteria</taxon>
        <taxon>Bacillati</taxon>
        <taxon>Bacillota</taxon>
        <taxon>Bacilli</taxon>
        <taxon>Bacillales</taxon>
        <taxon>Bacillaceae</taxon>
        <taxon>Bacillus</taxon>
    </lineage>
</organism>
<reference evidence="4" key="1">
    <citation type="submission" date="2015-02" db="EMBL/GenBank/DDBJ databases">
        <title>Genome Assembly of Bacillaceae bacterium MTCC 8252.</title>
        <authorList>
            <person name="Verma A."/>
            <person name="Khatri I."/>
            <person name="Mual P."/>
            <person name="Subramanian S."/>
            <person name="Krishnamurthi S."/>
        </authorList>
    </citation>
    <scope>NUCLEOTIDE SEQUENCE [LARGE SCALE GENOMIC DNA]</scope>
    <source>
        <strain evidence="4">MTCC 8252</strain>
    </source>
</reference>
<evidence type="ECO:0000256" key="2">
    <source>
        <dbReference type="SAM" id="SignalP"/>
    </source>
</evidence>
<dbReference type="Proteomes" id="UP000031563">
    <property type="component" value="Unassembled WGS sequence"/>
</dbReference>
<keyword evidence="5" id="KW-1185">Reference proteome</keyword>
<feature type="domain" description="SLH" evidence="3">
    <location>
        <begin position="24"/>
        <end position="83"/>
    </location>
</feature>
<comment type="caution">
    <text evidence="4">The sequence shown here is derived from an EMBL/GenBank/DDBJ whole genome shotgun (WGS) entry which is preliminary data.</text>
</comment>
<dbReference type="PROSITE" id="PS51272">
    <property type="entry name" value="SLH"/>
    <property type="match status" value="3"/>
</dbReference>
<gene>
    <name evidence="4" type="ORF">QY95_00993</name>
</gene>
<evidence type="ECO:0000313" key="5">
    <source>
        <dbReference type="Proteomes" id="UP000031563"/>
    </source>
</evidence>